<dbReference type="InterPro" id="IPR012020">
    <property type="entry name" value="ABHD4"/>
</dbReference>
<organism evidence="5 6">
    <name type="scientific">Microbulbifer salipaludis</name>
    <dbReference type="NCBI Taxonomy" id="187980"/>
    <lineage>
        <taxon>Bacteria</taxon>
        <taxon>Pseudomonadati</taxon>
        <taxon>Pseudomonadota</taxon>
        <taxon>Gammaproteobacteria</taxon>
        <taxon>Cellvibrionales</taxon>
        <taxon>Microbulbiferaceae</taxon>
        <taxon>Microbulbifer</taxon>
    </lineage>
</organism>
<dbReference type="InterPro" id="IPR000952">
    <property type="entry name" value="AB_hydrolase_4_CS"/>
</dbReference>
<dbReference type="InterPro" id="IPR029058">
    <property type="entry name" value="AB_hydrolase_fold"/>
</dbReference>
<gene>
    <name evidence="5" type="ORF">JF535_11865</name>
</gene>
<dbReference type="PANTHER" id="PTHR10794">
    <property type="entry name" value="ABHYDROLASE DOMAIN-CONTAINING PROTEIN"/>
    <property type="match status" value="1"/>
</dbReference>
<dbReference type="Pfam" id="PF00561">
    <property type="entry name" value="Abhydrolase_1"/>
    <property type="match status" value="1"/>
</dbReference>
<evidence type="ECO:0000313" key="6">
    <source>
        <dbReference type="Proteomes" id="UP000664293"/>
    </source>
</evidence>
<evidence type="ECO:0000259" key="4">
    <source>
        <dbReference type="Pfam" id="PF00561"/>
    </source>
</evidence>
<comment type="caution">
    <text evidence="5">The sequence shown here is derived from an EMBL/GenBank/DDBJ whole genome shotgun (WGS) entry which is preliminary data.</text>
</comment>
<evidence type="ECO:0000256" key="1">
    <source>
        <dbReference type="ARBA" id="ARBA00010884"/>
    </source>
</evidence>
<keyword evidence="6" id="KW-1185">Reference proteome</keyword>
<keyword evidence="3 5" id="KW-0378">Hydrolase</keyword>
<evidence type="ECO:0000313" key="5">
    <source>
        <dbReference type="EMBL" id="MBN8431550.1"/>
    </source>
</evidence>
<dbReference type="InterPro" id="IPR050960">
    <property type="entry name" value="AB_hydrolase_4_sf"/>
</dbReference>
<proteinExistence type="inferred from homology"/>
<evidence type="ECO:0000256" key="3">
    <source>
        <dbReference type="ARBA" id="ARBA00022801"/>
    </source>
</evidence>
<dbReference type="InterPro" id="IPR000073">
    <property type="entry name" value="AB_hydrolase_1"/>
</dbReference>
<dbReference type="Proteomes" id="UP000664293">
    <property type="component" value="Unassembled WGS sequence"/>
</dbReference>
<evidence type="ECO:0000256" key="2">
    <source>
        <dbReference type="ARBA" id="ARBA00022487"/>
    </source>
</evidence>
<dbReference type="NCBIfam" id="NF008218">
    <property type="entry name" value="PRK10985.1"/>
    <property type="match status" value="1"/>
</dbReference>
<dbReference type="EMBL" id="JAEKJR010000002">
    <property type="protein sequence ID" value="MBN8431550.1"/>
    <property type="molecule type" value="Genomic_DNA"/>
</dbReference>
<dbReference type="GO" id="GO:0016787">
    <property type="term" value="F:hydrolase activity"/>
    <property type="evidence" value="ECO:0007669"/>
    <property type="project" value="UniProtKB-KW"/>
</dbReference>
<dbReference type="Gene3D" id="3.40.50.1820">
    <property type="entry name" value="alpha/beta hydrolase"/>
    <property type="match status" value="1"/>
</dbReference>
<dbReference type="PANTHER" id="PTHR10794:SF94">
    <property type="entry name" value="ESTERASE YHET-RELATED"/>
    <property type="match status" value="1"/>
</dbReference>
<sequence length="334" mass="36672">MIPAFEPAIGLGNCHLQTLFPRYHRPKPWIKTQRQWLATPDGDRLALHTPAPLQNDPHRPIVLILHGLEGSVESPYVQGLMQALVAKRFQVAVMHFRGCGGIPNLLPRAYHSGDTGDARWLAGHLRAHFPASLLMAVGYSLGGNVLLKWLGEDGTGSPLSAAVSVSAPLDLHLSSRRMDTGFSKVYQKHLLTSLRESLGRKAKDPALAAAMPPLGNARYFENFRTFDHHFTAPLHGFRGVDDYYTRASSRPYLASVTQPTLLIHAMDDPFVCPNAVPTPSDVSGAVTLKLSKRGGHVGFVAGSLWRPEYWLEQAIPAFLMAHRNSAVDFPVSFP</sequence>
<reference evidence="5 6" key="1">
    <citation type="submission" date="2020-12" db="EMBL/GenBank/DDBJ databases">
        <title>Oil enriched cultivation method for isolating marine PHA-producing bacteria.</title>
        <authorList>
            <person name="Zheng W."/>
            <person name="Yu S."/>
            <person name="Huang Y."/>
        </authorList>
    </citation>
    <scope>NUCLEOTIDE SEQUENCE [LARGE SCALE GENOMIC DNA]</scope>
    <source>
        <strain evidence="5 6">SN0-2</strain>
    </source>
</reference>
<feature type="domain" description="AB hydrolase-1" evidence="4">
    <location>
        <begin position="60"/>
        <end position="299"/>
    </location>
</feature>
<protein>
    <submittedName>
        <fullName evidence="5">Hydrolase</fullName>
    </submittedName>
</protein>
<comment type="similarity">
    <text evidence="1">Belongs to the AB hydrolase superfamily. AB hydrolase 4 family.</text>
</comment>
<dbReference type="PROSITE" id="PS01133">
    <property type="entry name" value="UPF0017"/>
    <property type="match status" value="1"/>
</dbReference>
<keyword evidence="2" id="KW-0719">Serine esterase</keyword>
<dbReference type="PIRSF" id="PIRSF005211">
    <property type="entry name" value="Ab_hydro_YheT"/>
    <property type="match status" value="1"/>
</dbReference>
<dbReference type="SUPFAM" id="SSF53474">
    <property type="entry name" value="alpha/beta-Hydrolases"/>
    <property type="match status" value="1"/>
</dbReference>
<accession>A0ABS3E8D3</accession>
<name>A0ABS3E8D3_9GAMM</name>